<dbReference type="PATRIC" id="fig|536227.13.peg.2081"/>
<feature type="transmembrane region" description="Helical" evidence="10">
    <location>
        <begin position="228"/>
        <end position="248"/>
    </location>
</feature>
<reference evidence="12 13" key="1">
    <citation type="submission" date="2009-06" db="EMBL/GenBank/DDBJ databases">
        <title>The draft genome of Clostridium carboxidivorans P7.</title>
        <authorList>
            <consortium name="US DOE Joint Genome Institute (JGI-PGF)"/>
            <person name="Lucas S."/>
            <person name="Copeland A."/>
            <person name="Lapidus A."/>
            <person name="Glavina del Rio T."/>
            <person name="Tice H."/>
            <person name="Bruce D."/>
            <person name="Goodwin L."/>
            <person name="Pitluck S."/>
            <person name="Larimer F."/>
            <person name="Land M.L."/>
            <person name="Hauser L."/>
            <person name="Hemme C.L."/>
        </authorList>
    </citation>
    <scope>NUCLEOTIDE SEQUENCE [LARGE SCALE GENOMIC DNA]</scope>
    <source>
        <strain evidence="12 13">P7</strain>
    </source>
</reference>
<comment type="similarity">
    <text evidence="2 10">Belongs to the ammonia transporter channel (TC 1.A.11.2) family.</text>
</comment>
<evidence type="ECO:0000256" key="5">
    <source>
        <dbReference type="ARBA" id="ARBA00022692"/>
    </source>
</evidence>
<dbReference type="InterPro" id="IPR001905">
    <property type="entry name" value="Ammonium_transpt"/>
</dbReference>
<evidence type="ECO:0000256" key="9">
    <source>
        <dbReference type="ARBA" id="ARBA00050025"/>
    </source>
</evidence>
<dbReference type="RefSeq" id="WP_007062230.1">
    <property type="nucleotide sequence ID" value="NZ_ACVI01000061.1"/>
</dbReference>
<feature type="transmembrane region" description="Helical" evidence="10">
    <location>
        <begin position="129"/>
        <end position="149"/>
    </location>
</feature>
<feature type="transmembrane region" description="Helical" evidence="10">
    <location>
        <begin position="354"/>
        <end position="376"/>
    </location>
</feature>
<dbReference type="EMBL" id="ACVI01000061">
    <property type="protein sequence ID" value="EET86205.1"/>
    <property type="molecule type" value="Genomic_DNA"/>
</dbReference>
<proteinExistence type="inferred from homology"/>
<evidence type="ECO:0000256" key="4">
    <source>
        <dbReference type="ARBA" id="ARBA00022475"/>
    </source>
</evidence>
<dbReference type="FunFam" id="1.10.3430.10:FF:000007">
    <property type="entry name" value="Ammonium transporter"/>
    <property type="match status" value="1"/>
</dbReference>
<dbReference type="AlphaFoldDB" id="C6PX28"/>
<feature type="transmembrane region" description="Helical" evidence="10">
    <location>
        <begin position="260"/>
        <end position="277"/>
    </location>
</feature>
<evidence type="ECO:0000256" key="8">
    <source>
        <dbReference type="ARBA" id="ARBA00023177"/>
    </source>
</evidence>
<feature type="transmembrane region" description="Helical" evidence="10">
    <location>
        <begin position="315"/>
        <end position="334"/>
    </location>
</feature>
<keyword evidence="13" id="KW-1185">Reference proteome</keyword>
<sequence length="413" mass="43657">MNNINAADTGFMIFATTLVMLMTPGLALFYGGMVRRKNVLSTTMQSYIAIAVISIQWILIGYSLSFGGDIGGLLGNFQWAGLKGVGFSPNADYSATIPHQLFMLFQLMFAIITPALISGSIAERMKFSAFVIFLLAWSTLVYDPLAHWVWGVGGWIRNLGALDFAGGDVVHISSGISALVAAIMLGKRRKLDSITPHHIPMTILGAALLWFGWFGFNVGSALAVNDIALNAFVTTNTSAAASAICWSLCEYLYRKKITSLGLVSGAVAGLVAITPGAGFVTPLASIVIGAVGGCICFCAVTFVKQKFKYDDSLDAFGCHGVGGIWGGIATGIFATTGINPAGANGLLHGNPKLLLIQVIAIAATIAYAAVMTFVILKVIDKFLKIRVSEEDEKSGLDVSIHGEEAYGSVSSQF</sequence>
<feature type="transmembrane region" description="Helical" evidence="10">
    <location>
        <begin position="97"/>
        <end position="117"/>
    </location>
</feature>
<dbReference type="GO" id="GO:0008519">
    <property type="term" value="F:ammonium channel activity"/>
    <property type="evidence" value="ECO:0007669"/>
    <property type="project" value="InterPro"/>
</dbReference>
<dbReference type="PROSITE" id="PS01219">
    <property type="entry name" value="AMMONIUM_TRANSP"/>
    <property type="match status" value="1"/>
</dbReference>
<evidence type="ECO:0000256" key="7">
    <source>
        <dbReference type="ARBA" id="ARBA00023136"/>
    </source>
</evidence>
<dbReference type="OrthoDB" id="9814202at2"/>
<dbReference type="SUPFAM" id="SSF111352">
    <property type="entry name" value="Ammonium transporter"/>
    <property type="match status" value="1"/>
</dbReference>
<keyword evidence="4" id="KW-1003">Cell membrane</keyword>
<protein>
    <recommendedName>
        <fullName evidence="9 10">Ammonium transporter</fullName>
    </recommendedName>
</protein>
<evidence type="ECO:0000313" key="12">
    <source>
        <dbReference type="EMBL" id="EET86205.1"/>
    </source>
</evidence>
<dbReference type="KEGG" id="cck:Ccar_09945"/>
<dbReference type="InterPro" id="IPR024041">
    <property type="entry name" value="NH4_transpt_AmtB-like_dom"/>
</dbReference>
<feature type="transmembrane region" description="Helical" evidence="10">
    <location>
        <begin position="283"/>
        <end position="303"/>
    </location>
</feature>
<gene>
    <name evidence="12" type="ORF">CcarbDRAFT_3345</name>
</gene>
<evidence type="ECO:0000313" key="13">
    <source>
        <dbReference type="Proteomes" id="UP000004198"/>
    </source>
</evidence>
<comment type="subcellular location">
    <subcellularLocation>
        <location evidence="1 10">Cell membrane</location>
        <topology evidence="1 10">Multi-pass membrane protein</topology>
    </subcellularLocation>
</comment>
<dbReference type="NCBIfam" id="TIGR00836">
    <property type="entry name" value="amt"/>
    <property type="match status" value="1"/>
</dbReference>
<evidence type="ECO:0000256" key="6">
    <source>
        <dbReference type="ARBA" id="ARBA00022989"/>
    </source>
</evidence>
<feature type="transmembrane region" description="Helical" evidence="10">
    <location>
        <begin position="46"/>
        <end position="64"/>
    </location>
</feature>
<dbReference type="Proteomes" id="UP000004198">
    <property type="component" value="Unassembled WGS sequence"/>
</dbReference>
<organism evidence="12 13">
    <name type="scientific">Clostridium carboxidivorans P7</name>
    <dbReference type="NCBI Taxonomy" id="536227"/>
    <lineage>
        <taxon>Bacteria</taxon>
        <taxon>Bacillati</taxon>
        <taxon>Bacillota</taxon>
        <taxon>Clostridia</taxon>
        <taxon>Eubacteriales</taxon>
        <taxon>Clostridiaceae</taxon>
        <taxon>Clostridium</taxon>
    </lineage>
</organism>
<keyword evidence="8 10" id="KW-0924">Ammonia transport</keyword>
<dbReference type="Gene3D" id="1.10.3430.10">
    <property type="entry name" value="Ammonium transporter AmtB like domains"/>
    <property type="match status" value="1"/>
</dbReference>
<dbReference type="Pfam" id="PF00909">
    <property type="entry name" value="Ammonium_transp"/>
    <property type="match status" value="1"/>
</dbReference>
<dbReference type="GO" id="GO:0005886">
    <property type="term" value="C:plasma membrane"/>
    <property type="evidence" value="ECO:0007669"/>
    <property type="project" value="UniProtKB-SubCell"/>
</dbReference>
<dbReference type="InterPro" id="IPR018047">
    <property type="entry name" value="Ammonium_transpt_CS"/>
</dbReference>
<dbReference type="eggNOG" id="COG0004">
    <property type="taxonomic scope" value="Bacteria"/>
</dbReference>
<dbReference type="PANTHER" id="PTHR43029:SF10">
    <property type="entry name" value="AMMONIUM TRANSPORTER MEP2"/>
    <property type="match status" value="1"/>
</dbReference>
<evidence type="ECO:0000259" key="11">
    <source>
        <dbReference type="Pfam" id="PF00909"/>
    </source>
</evidence>
<dbReference type="STRING" id="536227.Ccar_09945"/>
<dbReference type="InterPro" id="IPR029020">
    <property type="entry name" value="Ammonium/urea_transptr"/>
</dbReference>
<keyword evidence="6 10" id="KW-1133">Transmembrane helix</keyword>
<feature type="domain" description="Ammonium transporter AmtB-like" evidence="11">
    <location>
        <begin position="11"/>
        <end position="406"/>
    </location>
</feature>
<feature type="transmembrane region" description="Helical" evidence="10">
    <location>
        <begin position="12"/>
        <end position="34"/>
    </location>
</feature>
<accession>C6PX28</accession>
<name>C6PX28_9CLOT</name>
<comment type="caution">
    <text evidence="12">The sequence shown here is derived from an EMBL/GenBank/DDBJ whole genome shotgun (WGS) entry which is preliminary data.</text>
</comment>
<evidence type="ECO:0000256" key="1">
    <source>
        <dbReference type="ARBA" id="ARBA00004651"/>
    </source>
</evidence>
<feature type="transmembrane region" description="Helical" evidence="10">
    <location>
        <begin position="169"/>
        <end position="186"/>
    </location>
</feature>
<evidence type="ECO:0000256" key="10">
    <source>
        <dbReference type="RuleBase" id="RU362002"/>
    </source>
</evidence>
<keyword evidence="7 10" id="KW-0472">Membrane</keyword>
<dbReference type="PANTHER" id="PTHR43029">
    <property type="entry name" value="AMMONIUM TRANSPORTER MEP2"/>
    <property type="match status" value="1"/>
</dbReference>
<evidence type="ECO:0000256" key="3">
    <source>
        <dbReference type="ARBA" id="ARBA00022448"/>
    </source>
</evidence>
<keyword evidence="3 10" id="KW-0813">Transport</keyword>
<evidence type="ECO:0000256" key="2">
    <source>
        <dbReference type="ARBA" id="ARBA00005887"/>
    </source>
</evidence>
<feature type="transmembrane region" description="Helical" evidence="10">
    <location>
        <begin position="198"/>
        <end position="216"/>
    </location>
</feature>
<keyword evidence="5 10" id="KW-0812">Transmembrane</keyword>